<dbReference type="AlphaFoldDB" id="A0A4U5V4S8"/>
<evidence type="ECO:0000313" key="2">
    <source>
        <dbReference type="Proteomes" id="UP000298787"/>
    </source>
</evidence>
<evidence type="ECO:0000313" key="1">
    <source>
        <dbReference type="EMBL" id="TKS82230.1"/>
    </source>
</evidence>
<reference evidence="1 2" key="1">
    <citation type="submission" date="2019-01" db="EMBL/GenBank/DDBJ databases">
        <title>Genome Assembly of Collichthys lucidus.</title>
        <authorList>
            <person name="Cai M."/>
            <person name="Xiao S."/>
        </authorList>
    </citation>
    <scope>NUCLEOTIDE SEQUENCE [LARGE SCALE GENOMIC DNA]</scope>
    <source>
        <strain evidence="1">JT15FE1705JMU</strain>
        <tissue evidence="1">Muscle</tissue>
    </source>
</reference>
<proteinExistence type="predicted"/>
<dbReference type="Proteomes" id="UP000298787">
    <property type="component" value="Chromosome 14"/>
</dbReference>
<organism evidence="1 2">
    <name type="scientific">Collichthys lucidus</name>
    <name type="common">Big head croaker</name>
    <name type="synonym">Sciaena lucida</name>
    <dbReference type="NCBI Taxonomy" id="240159"/>
    <lineage>
        <taxon>Eukaryota</taxon>
        <taxon>Metazoa</taxon>
        <taxon>Chordata</taxon>
        <taxon>Craniata</taxon>
        <taxon>Vertebrata</taxon>
        <taxon>Euteleostomi</taxon>
        <taxon>Actinopterygii</taxon>
        <taxon>Neopterygii</taxon>
        <taxon>Teleostei</taxon>
        <taxon>Neoteleostei</taxon>
        <taxon>Acanthomorphata</taxon>
        <taxon>Eupercaria</taxon>
        <taxon>Sciaenidae</taxon>
        <taxon>Collichthys</taxon>
    </lineage>
</organism>
<accession>A0A4U5V4S8</accession>
<sequence length="131" mass="15151">MRAAEMLLTRRRSQLISSPETHSVQNSSRRPFQQLIWVQSTSIIQGRSSLACSVSLQAKLVRLLNVGRRQRKSAAKKKKTRETVLCFIPRLHPVFLSQRRRGAERLTAYSFPPRNKARTATCQKRKRYDVS</sequence>
<protein>
    <submittedName>
        <fullName evidence="1">Uncharacterized protein</fullName>
    </submittedName>
</protein>
<dbReference type="EMBL" id="CM014091">
    <property type="protein sequence ID" value="TKS82230.1"/>
    <property type="molecule type" value="Genomic_DNA"/>
</dbReference>
<name>A0A4U5V4S8_COLLU</name>
<gene>
    <name evidence="1" type="ORF">D9C73_016339</name>
</gene>
<keyword evidence="2" id="KW-1185">Reference proteome</keyword>